<keyword evidence="4 14" id="KW-0597">Phosphoprotein</keyword>
<dbReference type="GO" id="GO:0006355">
    <property type="term" value="P:regulation of DNA-templated transcription"/>
    <property type="evidence" value="ECO:0007669"/>
    <property type="project" value="InterPro"/>
</dbReference>
<dbReference type="eggNOG" id="COG0745">
    <property type="taxonomic scope" value="Bacteria"/>
</dbReference>
<keyword evidence="8 15" id="KW-0238">DNA-binding</keyword>
<reference evidence="19" key="1">
    <citation type="submission" date="2016-10" db="EMBL/GenBank/DDBJ databases">
        <authorList>
            <person name="Varghese N."/>
            <person name="Submissions S."/>
        </authorList>
    </citation>
    <scope>NUCLEOTIDE SEQUENCE [LARGE SCALE GENOMIC DNA]</scope>
    <source>
        <strain evidence="19">KH1P1</strain>
    </source>
</reference>
<feature type="modified residue" description="4-aspartylphosphate" evidence="14">
    <location>
        <position position="52"/>
    </location>
</feature>
<comment type="function">
    <text evidence="12">Member of the two-component regulatory system HssS/HssR involved in intracellular heme homeostasis and tempering of staphylococcal virulence. Phosphorylated HssR binds to a direct repeat sequence within hrtAB promoter and activates the expression of hrtAB, an efflux pump, in response to extracellular heme, hemin, hemoglobin or blood.</text>
</comment>
<evidence type="ECO:0000256" key="6">
    <source>
        <dbReference type="ARBA" id="ARBA00023015"/>
    </source>
</evidence>
<accession>A0A1I0CQS2</accession>
<dbReference type="InterPro" id="IPR039420">
    <property type="entry name" value="WalR-like"/>
</dbReference>
<comment type="function">
    <text evidence="11">May play the central regulatory role in sporulation. It may be an element of the effector pathway responsible for the activation of sporulation genes in response to nutritional stress. Spo0A may act in concert with spo0H (a sigma factor) to control the expression of some genes that are critical to the sporulation process.</text>
</comment>
<dbReference type="Pfam" id="PF00486">
    <property type="entry name" value="Trans_reg_C"/>
    <property type="match status" value="1"/>
</dbReference>
<feature type="domain" description="OmpR/PhoB-type" evidence="17">
    <location>
        <begin position="125"/>
        <end position="222"/>
    </location>
</feature>
<dbReference type="GO" id="GO:0000156">
    <property type="term" value="F:phosphorelay response regulator activity"/>
    <property type="evidence" value="ECO:0007669"/>
    <property type="project" value="TreeGrafter"/>
</dbReference>
<proteinExistence type="predicted"/>
<keyword evidence="3" id="KW-0963">Cytoplasm</keyword>
<dbReference type="FunFam" id="3.40.50.2300:FF:000001">
    <property type="entry name" value="DNA-binding response regulator PhoB"/>
    <property type="match status" value="1"/>
</dbReference>
<evidence type="ECO:0000256" key="12">
    <source>
        <dbReference type="ARBA" id="ARBA00037471"/>
    </source>
</evidence>
<dbReference type="PROSITE" id="PS50110">
    <property type="entry name" value="RESPONSE_REGULATORY"/>
    <property type="match status" value="1"/>
</dbReference>
<feature type="DNA-binding region" description="OmpR/PhoB-type" evidence="15">
    <location>
        <begin position="125"/>
        <end position="222"/>
    </location>
</feature>
<evidence type="ECO:0000259" key="17">
    <source>
        <dbReference type="PROSITE" id="PS51755"/>
    </source>
</evidence>
<dbReference type="SMART" id="SM00448">
    <property type="entry name" value="REC"/>
    <property type="match status" value="1"/>
</dbReference>
<organism evidence="18 19">
    <name type="scientific">[Clostridium] aminophilum</name>
    <dbReference type="NCBI Taxonomy" id="1526"/>
    <lineage>
        <taxon>Bacteria</taxon>
        <taxon>Bacillati</taxon>
        <taxon>Bacillota</taxon>
        <taxon>Clostridia</taxon>
        <taxon>Lachnospirales</taxon>
        <taxon>Lachnospiraceae</taxon>
    </lineage>
</organism>
<gene>
    <name evidence="18" type="ORF">SAMN04487771_100839</name>
</gene>
<dbReference type="SUPFAM" id="SSF52172">
    <property type="entry name" value="CheY-like"/>
    <property type="match status" value="1"/>
</dbReference>
<dbReference type="AlphaFoldDB" id="A0A1I0CQS2"/>
<dbReference type="STRING" id="1526.SAMN02910262_00039"/>
<evidence type="ECO:0000256" key="14">
    <source>
        <dbReference type="PROSITE-ProRule" id="PRU00169"/>
    </source>
</evidence>
<keyword evidence="6" id="KW-0805">Transcription regulation</keyword>
<dbReference type="Pfam" id="PF00072">
    <property type="entry name" value="Response_reg"/>
    <property type="match status" value="1"/>
</dbReference>
<name>A0A1I0CQS2_9FIRM</name>
<feature type="domain" description="Response regulatory" evidence="16">
    <location>
        <begin position="3"/>
        <end position="117"/>
    </location>
</feature>
<evidence type="ECO:0000256" key="13">
    <source>
        <dbReference type="ARBA" id="ARBA00039976"/>
    </source>
</evidence>
<dbReference type="PROSITE" id="PS51755">
    <property type="entry name" value="OMPR_PHOB"/>
    <property type="match status" value="1"/>
</dbReference>
<evidence type="ECO:0000256" key="10">
    <source>
        <dbReference type="ARBA" id="ARBA00023163"/>
    </source>
</evidence>
<dbReference type="Proteomes" id="UP000199820">
    <property type="component" value="Unassembled WGS sequence"/>
</dbReference>
<keyword evidence="5" id="KW-0902">Two-component regulatory system</keyword>
<dbReference type="Gene3D" id="1.10.10.10">
    <property type="entry name" value="Winged helix-like DNA-binding domain superfamily/Winged helix DNA-binding domain"/>
    <property type="match status" value="1"/>
</dbReference>
<dbReference type="RefSeq" id="WP_074648935.1">
    <property type="nucleotide sequence ID" value="NZ_FOIL01000008.1"/>
</dbReference>
<evidence type="ECO:0000256" key="5">
    <source>
        <dbReference type="ARBA" id="ARBA00023012"/>
    </source>
</evidence>
<protein>
    <recommendedName>
        <fullName evidence="13">Heme response regulator HssR</fullName>
    </recommendedName>
    <alternativeName>
        <fullName evidence="2">Stage 0 sporulation protein A homolog</fullName>
    </alternativeName>
</protein>
<evidence type="ECO:0000256" key="1">
    <source>
        <dbReference type="ARBA" id="ARBA00004496"/>
    </source>
</evidence>
<dbReference type="GO" id="GO:0000976">
    <property type="term" value="F:transcription cis-regulatory region binding"/>
    <property type="evidence" value="ECO:0007669"/>
    <property type="project" value="TreeGrafter"/>
</dbReference>
<dbReference type="CDD" id="cd17574">
    <property type="entry name" value="REC_OmpR"/>
    <property type="match status" value="1"/>
</dbReference>
<dbReference type="EMBL" id="FOIL01000008">
    <property type="protein sequence ID" value="SET21975.1"/>
    <property type="molecule type" value="Genomic_DNA"/>
</dbReference>
<evidence type="ECO:0000256" key="9">
    <source>
        <dbReference type="ARBA" id="ARBA00023159"/>
    </source>
</evidence>
<keyword evidence="9" id="KW-0010">Activator</keyword>
<dbReference type="GO" id="GO:0032993">
    <property type="term" value="C:protein-DNA complex"/>
    <property type="evidence" value="ECO:0007669"/>
    <property type="project" value="TreeGrafter"/>
</dbReference>
<comment type="subcellular location">
    <subcellularLocation>
        <location evidence="1">Cytoplasm</location>
    </subcellularLocation>
</comment>
<evidence type="ECO:0000256" key="11">
    <source>
        <dbReference type="ARBA" id="ARBA00024867"/>
    </source>
</evidence>
<evidence type="ECO:0000313" key="18">
    <source>
        <dbReference type="EMBL" id="SET21975.1"/>
    </source>
</evidence>
<sequence length="230" mass="26435">MRTILVVEDNAELRELYALVLRKAGYQTLTASDGVEASYALEKNYVDMTVTDIMMPNMDGYEFVQNIRSINKEMPILMITAKDDFKSKSNGFHSGADDYMVKPIDVNEMLLRVDALFRRAKIAQDRKLVIGSTELDYDALAIRRNGMEVTIPKKEFYLLYKLVSSPNKIFTRRQIMDEIWGMDNESDSQTVDVHINRLRKRFADDPDFRIETVRGLGYKAVLQLSGKAEI</sequence>
<evidence type="ECO:0000256" key="4">
    <source>
        <dbReference type="ARBA" id="ARBA00022553"/>
    </source>
</evidence>
<evidence type="ECO:0000256" key="8">
    <source>
        <dbReference type="ARBA" id="ARBA00023125"/>
    </source>
</evidence>
<evidence type="ECO:0000256" key="7">
    <source>
        <dbReference type="ARBA" id="ARBA00023026"/>
    </source>
</evidence>
<evidence type="ECO:0000313" key="19">
    <source>
        <dbReference type="Proteomes" id="UP000199820"/>
    </source>
</evidence>
<dbReference type="GO" id="GO:0005829">
    <property type="term" value="C:cytosol"/>
    <property type="evidence" value="ECO:0007669"/>
    <property type="project" value="TreeGrafter"/>
</dbReference>
<dbReference type="PANTHER" id="PTHR48111:SF49">
    <property type="entry name" value="HEME RESPONSE REGULATOR HSSR"/>
    <property type="match status" value="1"/>
</dbReference>
<evidence type="ECO:0000256" key="2">
    <source>
        <dbReference type="ARBA" id="ARBA00018672"/>
    </source>
</evidence>
<evidence type="ECO:0000256" key="15">
    <source>
        <dbReference type="PROSITE-ProRule" id="PRU01091"/>
    </source>
</evidence>
<evidence type="ECO:0000256" key="3">
    <source>
        <dbReference type="ARBA" id="ARBA00022490"/>
    </source>
</evidence>
<dbReference type="InterPro" id="IPR001789">
    <property type="entry name" value="Sig_transdc_resp-reg_receiver"/>
</dbReference>
<dbReference type="PANTHER" id="PTHR48111">
    <property type="entry name" value="REGULATOR OF RPOS"/>
    <property type="match status" value="1"/>
</dbReference>
<dbReference type="InterPro" id="IPR011006">
    <property type="entry name" value="CheY-like_superfamily"/>
</dbReference>
<keyword evidence="10" id="KW-0804">Transcription</keyword>
<dbReference type="OrthoDB" id="9790442at2"/>
<dbReference type="Gene3D" id="3.40.50.2300">
    <property type="match status" value="1"/>
</dbReference>
<dbReference type="SMART" id="SM00862">
    <property type="entry name" value="Trans_reg_C"/>
    <property type="match status" value="1"/>
</dbReference>
<evidence type="ECO:0000259" key="16">
    <source>
        <dbReference type="PROSITE" id="PS50110"/>
    </source>
</evidence>
<dbReference type="InterPro" id="IPR001867">
    <property type="entry name" value="OmpR/PhoB-type_DNA-bd"/>
</dbReference>
<dbReference type="CDD" id="cd00383">
    <property type="entry name" value="trans_reg_C"/>
    <property type="match status" value="1"/>
</dbReference>
<dbReference type="InterPro" id="IPR036388">
    <property type="entry name" value="WH-like_DNA-bd_sf"/>
</dbReference>
<keyword evidence="7" id="KW-0843">Virulence</keyword>
<keyword evidence="19" id="KW-1185">Reference proteome</keyword>